<accession>A0A6J7RSD4</accession>
<protein>
    <submittedName>
        <fullName evidence="4">Unannotated protein</fullName>
    </submittedName>
</protein>
<dbReference type="EMBL" id="CAFBMM010000032">
    <property type="protein sequence ID" value="CAB4906379.1"/>
    <property type="molecule type" value="Genomic_DNA"/>
</dbReference>
<evidence type="ECO:0000313" key="4">
    <source>
        <dbReference type="EMBL" id="CAB5031582.1"/>
    </source>
</evidence>
<dbReference type="Pfam" id="PF02597">
    <property type="entry name" value="ThiS"/>
    <property type="match status" value="1"/>
</dbReference>
<sequence length="91" mass="9813">MTINVRIPTQLRSLCDGESEVTVEANSVGEALVALNGVNSGFSNRLYDETGNLRRFVNIFVGEEDIRFLDGLNTELRDGQTVSIIPAVAGG</sequence>
<dbReference type="PANTHER" id="PTHR38031">
    <property type="entry name" value="SULFUR CARRIER PROTEIN SLR0821-RELATED"/>
    <property type="match status" value="1"/>
</dbReference>
<dbReference type="InterPro" id="IPR012675">
    <property type="entry name" value="Beta-grasp_dom_sf"/>
</dbReference>
<reference evidence="4" key="1">
    <citation type="submission" date="2020-05" db="EMBL/GenBank/DDBJ databases">
        <authorList>
            <person name="Chiriac C."/>
            <person name="Salcher M."/>
            <person name="Ghai R."/>
            <person name="Kavagutti S V."/>
        </authorList>
    </citation>
    <scope>NUCLEOTIDE SEQUENCE</scope>
</reference>
<dbReference type="EMBL" id="CAFBPQ010000063">
    <property type="protein sequence ID" value="CAB5031582.1"/>
    <property type="molecule type" value="Genomic_DNA"/>
</dbReference>
<proteinExistence type="predicted"/>
<dbReference type="EMBL" id="CAFBOF010000087">
    <property type="protein sequence ID" value="CAB4991772.1"/>
    <property type="molecule type" value="Genomic_DNA"/>
</dbReference>
<dbReference type="Gene3D" id="3.10.20.30">
    <property type="match status" value="1"/>
</dbReference>
<dbReference type="AlphaFoldDB" id="A0A6J7RSD4"/>
<dbReference type="SUPFAM" id="SSF54285">
    <property type="entry name" value="MoaD/ThiS"/>
    <property type="match status" value="1"/>
</dbReference>
<dbReference type="InterPro" id="IPR003749">
    <property type="entry name" value="ThiS/MoaD-like"/>
</dbReference>
<dbReference type="InterPro" id="IPR016155">
    <property type="entry name" value="Mopterin_synth/thiamin_S_b"/>
</dbReference>
<evidence type="ECO:0000313" key="2">
    <source>
        <dbReference type="EMBL" id="CAB4906379.1"/>
    </source>
</evidence>
<organism evidence="4">
    <name type="scientific">freshwater metagenome</name>
    <dbReference type="NCBI Taxonomy" id="449393"/>
    <lineage>
        <taxon>unclassified sequences</taxon>
        <taxon>metagenomes</taxon>
        <taxon>ecological metagenomes</taxon>
    </lineage>
</organism>
<name>A0A6J7RSD4_9ZZZZ</name>
<dbReference type="EMBL" id="CAEZYK010000006">
    <property type="protein sequence ID" value="CAB4714612.1"/>
    <property type="molecule type" value="Genomic_DNA"/>
</dbReference>
<evidence type="ECO:0000313" key="1">
    <source>
        <dbReference type="EMBL" id="CAB4714612.1"/>
    </source>
</evidence>
<gene>
    <name evidence="1" type="ORF">UFOPK2683_00199</name>
    <name evidence="2" type="ORF">UFOPK3605_00793</name>
    <name evidence="3" type="ORF">UFOPK3897_01766</name>
    <name evidence="4" type="ORF">UFOPK4121_01433</name>
</gene>
<evidence type="ECO:0000313" key="3">
    <source>
        <dbReference type="EMBL" id="CAB4991772.1"/>
    </source>
</evidence>
<dbReference type="InterPro" id="IPR052045">
    <property type="entry name" value="Sulfur_Carrier/Prot_Modifier"/>
</dbReference>
<dbReference type="PANTHER" id="PTHR38031:SF1">
    <property type="entry name" value="SULFUR CARRIER PROTEIN CYSO"/>
    <property type="match status" value="1"/>
</dbReference>